<proteinExistence type="predicted"/>
<dbReference type="EMBL" id="JACEIK010006688">
    <property type="protein sequence ID" value="MCE2056139.1"/>
    <property type="molecule type" value="Genomic_DNA"/>
</dbReference>
<dbReference type="Proteomes" id="UP000823775">
    <property type="component" value="Unassembled WGS sequence"/>
</dbReference>
<feature type="region of interest" description="Disordered" evidence="1">
    <location>
        <begin position="1"/>
        <end position="122"/>
    </location>
</feature>
<comment type="caution">
    <text evidence="2">The sequence shown here is derived from an EMBL/GenBank/DDBJ whole genome shotgun (WGS) entry which is preliminary data.</text>
</comment>
<name>A0ABS8W697_DATST</name>
<sequence length="122" mass="13348">VIMASKFQPTRDGSQRKTDRTETTHHLRDKNTNSEKEVQEIKAEGPSPAYQTRSIARQTVASPQSDEGDNSLENGSSSDGSGFNSEEESGNEATSSAAREPKPLQGDVLKDKTLGFRDSMCW</sequence>
<feature type="compositionally biased region" description="Polar residues" evidence="1">
    <location>
        <begin position="49"/>
        <end position="65"/>
    </location>
</feature>
<feature type="non-terminal residue" evidence="2">
    <location>
        <position position="1"/>
    </location>
</feature>
<keyword evidence="3" id="KW-1185">Reference proteome</keyword>
<reference evidence="2 3" key="1">
    <citation type="journal article" date="2021" name="BMC Genomics">
        <title>Datura genome reveals duplications of psychoactive alkaloid biosynthetic genes and high mutation rate following tissue culture.</title>
        <authorList>
            <person name="Rajewski A."/>
            <person name="Carter-House D."/>
            <person name="Stajich J."/>
            <person name="Litt A."/>
        </authorList>
    </citation>
    <scope>NUCLEOTIDE SEQUENCE [LARGE SCALE GENOMIC DNA]</scope>
    <source>
        <strain evidence="2">AR-01</strain>
    </source>
</reference>
<evidence type="ECO:0000313" key="2">
    <source>
        <dbReference type="EMBL" id="MCE2056139.1"/>
    </source>
</evidence>
<evidence type="ECO:0000313" key="3">
    <source>
        <dbReference type="Proteomes" id="UP000823775"/>
    </source>
</evidence>
<feature type="compositionally biased region" description="Low complexity" evidence="1">
    <location>
        <begin position="73"/>
        <end position="84"/>
    </location>
</feature>
<feature type="compositionally biased region" description="Basic and acidic residues" evidence="1">
    <location>
        <begin position="13"/>
        <end position="43"/>
    </location>
</feature>
<gene>
    <name evidence="2" type="ORF">HAX54_044107</name>
</gene>
<accession>A0ABS8W697</accession>
<protein>
    <submittedName>
        <fullName evidence="2">Uncharacterized protein</fullName>
    </submittedName>
</protein>
<organism evidence="2 3">
    <name type="scientific">Datura stramonium</name>
    <name type="common">Jimsonweed</name>
    <name type="synonym">Common thornapple</name>
    <dbReference type="NCBI Taxonomy" id="4076"/>
    <lineage>
        <taxon>Eukaryota</taxon>
        <taxon>Viridiplantae</taxon>
        <taxon>Streptophyta</taxon>
        <taxon>Embryophyta</taxon>
        <taxon>Tracheophyta</taxon>
        <taxon>Spermatophyta</taxon>
        <taxon>Magnoliopsida</taxon>
        <taxon>eudicotyledons</taxon>
        <taxon>Gunneridae</taxon>
        <taxon>Pentapetalae</taxon>
        <taxon>asterids</taxon>
        <taxon>lamiids</taxon>
        <taxon>Solanales</taxon>
        <taxon>Solanaceae</taxon>
        <taxon>Solanoideae</taxon>
        <taxon>Datureae</taxon>
        <taxon>Datura</taxon>
    </lineage>
</organism>
<evidence type="ECO:0000256" key="1">
    <source>
        <dbReference type="SAM" id="MobiDB-lite"/>
    </source>
</evidence>